<dbReference type="SMART" id="SM00448">
    <property type="entry name" value="REC"/>
    <property type="match status" value="1"/>
</dbReference>
<gene>
    <name evidence="4" type="ORF">G5S42_05165</name>
</gene>
<reference evidence="4 5" key="1">
    <citation type="submission" date="2020-02" db="EMBL/GenBank/DDBJ databases">
        <title>Paraburkholderia simonii sp. nov. and Paraburkholderia youngii sp. nov. Brazilian and Mexican Mimosa-associated rhizobia.</title>
        <authorList>
            <person name="Mavima L."/>
            <person name="Beukes C.W."/>
            <person name="Chan W.Y."/>
            <person name="Palmer M."/>
            <person name="De Meyer S.E."/>
            <person name="James E.K."/>
            <person name="Venter S.N."/>
            <person name="Steenkamp E.T."/>
        </authorList>
    </citation>
    <scope>NUCLEOTIDE SEQUENCE [LARGE SCALE GENOMIC DNA]</scope>
    <source>
        <strain evidence="4 5">JPY169</strain>
    </source>
</reference>
<dbReference type="AlphaFoldDB" id="A0A7Y6JWA2"/>
<dbReference type="PANTHER" id="PTHR44591:SF25">
    <property type="entry name" value="CHEMOTAXIS TWO-COMPONENT RESPONSE REGULATOR"/>
    <property type="match status" value="1"/>
</dbReference>
<organism evidence="4 5">
    <name type="scientific">Paraburkholderia youngii</name>
    <dbReference type="NCBI Taxonomy" id="2782701"/>
    <lineage>
        <taxon>Bacteria</taxon>
        <taxon>Pseudomonadati</taxon>
        <taxon>Pseudomonadota</taxon>
        <taxon>Betaproteobacteria</taxon>
        <taxon>Burkholderiales</taxon>
        <taxon>Burkholderiaceae</taxon>
        <taxon>Paraburkholderia</taxon>
    </lineage>
</organism>
<dbReference type="InterPro" id="IPR011006">
    <property type="entry name" value="CheY-like_superfamily"/>
</dbReference>
<evidence type="ECO:0000313" key="5">
    <source>
        <dbReference type="Proteomes" id="UP000594380"/>
    </source>
</evidence>
<proteinExistence type="predicted"/>
<comment type="caution">
    <text evidence="4">The sequence shown here is derived from an EMBL/GenBank/DDBJ whole genome shotgun (WGS) entry which is preliminary data.</text>
</comment>
<feature type="modified residue" description="4-aspartylphosphate" evidence="2">
    <location>
        <position position="64"/>
    </location>
</feature>
<accession>A0A7Y6JWA2</accession>
<dbReference type="Proteomes" id="UP000594380">
    <property type="component" value="Unassembled WGS sequence"/>
</dbReference>
<dbReference type="Pfam" id="PF00072">
    <property type="entry name" value="Response_reg"/>
    <property type="match status" value="1"/>
</dbReference>
<protein>
    <submittedName>
        <fullName evidence="4">Response regulator</fullName>
    </submittedName>
</protein>
<dbReference type="RefSeq" id="WP_176105818.1">
    <property type="nucleotide sequence ID" value="NZ_JAALDK010000001.1"/>
</dbReference>
<evidence type="ECO:0000256" key="1">
    <source>
        <dbReference type="ARBA" id="ARBA00022553"/>
    </source>
</evidence>
<dbReference type="InterPro" id="IPR050595">
    <property type="entry name" value="Bact_response_regulator"/>
</dbReference>
<evidence type="ECO:0000256" key="2">
    <source>
        <dbReference type="PROSITE-ProRule" id="PRU00169"/>
    </source>
</evidence>
<dbReference type="EMBL" id="JAALDK010000001">
    <property type="protein sequence ID" value="NUX99129.1"/>
    <property type="molecule type" value="Genomic_DNA"/>
</dbReference>
<dbReference type="GeneID" id="301099732"/>
<keyword evidence="1 2" id="KW-0597">Phosphoprotein</keyword>
<dbReference type="PANTHER" id="PTHR44591">
    <property type="entry name" value="STRESS RESPONSE REGULATOR PROTEIN 1"/>
    <property type="match status" value="1"/>
</dbReference>
<dbReference type="SUPFAM" id="SSF52172">
    <property type="entry name" value="CheY-like"/>
    <property type="match status" value="1"/>
</dbReference>
<evidence type="ECO:0000313" key="4">
    <source>
        <dbReference type="EMBL" id="NUX99129.1"/>
    </source>
</evidence>
<name>A0A7Y6JWA2_9BURK</name>
<dbReference type="PROSITE" id="PS50110">
    <property type="entry name" value="RESPONSE_REGULATORY"/>
    <property type="match status" value="1"/>
</dbReference>
<dbReference type="GO" id="GO:0000160">
    <property type="term" value="P:phosphorelay signal transduction system"/>
    <property type="evidence" value="ECO:0007669"/>
    <property type="project" value="InterPro"/>
</dbReference>
<dbReference type="Gene3D" id="3.40.50.2300">
    <property type="match status" value="1"/>
</dbReference>
<sequence>MATGPQIKPALSSAMIGLVDDDESVRMALSSSLRSANWNVIDYASAHHLLGDTRRSKLKLVVADIQMPGMDGFALLESIKLWKRPIPVIFITAYTTPEVLERANRNGAAGFFSKPVDDAGLLARVSELLTQ</sequence>
<feature type="domain" description="Response regulatory" evidence="3">
    <location>
        <begin position="15"/>
        <end position="129"/>
    </location>
</feature>
<evidence type="ECO:0000259" key="3">
    <source>
        <dbReference type="PROSITE" id="PS50110"/>
    </source>
</evidence>
<dbReference type="InterPro" id="IPR001789">
    <property type="entry name" value="Sig_transdc_resp-reg_receiver"/>
</dbReference>